<protein>
    <recommendedName>
        <fullName evidence="3">Cytokinin riboside 5'-monophosphate phosphoribohydrolase</fullName>
        <ecNumber evidence="3">3.2.2.n1</ecNumber>
    </recommendedName>
</protein>
<evidence type="ECO:0000256" key="2">
    <source>
        <dbReference type="ARBA" id="ARBA00006763"/>
    </source>
</evidence>
<evidence type="ECO:0000256" key="1">
    <source>
        <dbReference type="ARBA" id="ARBA00000274"/>
    </source>
</evidence>
<dbReference type="RefSeq" id="WP_127032998.1">
    <property type="nucleotide sequence ID" value="NZ_RZGR01000026.1"/>
</dbReference>
<dbReference type="Gene3D" id="3.40.50.450">
    <property type="match status" value="1"/>
</dbReference>
<evidence type="ECO:0000256" key="3">
    <source>
        <dbReference type="RuleBase" id="RU363015"/>
    </source>
</evidence>
<dbReference type="GO" id="GO:0008714">
    <property type="term" value="F:AMP nucleosidase activity"/>
    <property type="evidence" value="ECO:0007669"/>
    <property type="project" value="UniProtKB-EC"/>
</dbReference>
<dbReference type="AlphaFoldDB" id="A0A3S0VA44"/>
<gene>
    <name evidence="4" type="ORF">EKM59_08590</name>
</gene>
<comment type="caution">
    <text evidence="4">The sequence shown here is derived from an EMBL/GenBank/DDBJ whole genome shotgun (WGS) entry which is preliminary data.</text>
</comment>
<sequence length="186" mass="19879">MKSICVYLGAKPSNNLKFRNAVVLLGKQIADADLCLIYGGSGSGLMGLLAKTIQQYGGKVTGITMPHLIEQEPPLISLEELLIVETIQERKLLMQQKADAFLVMPGGIGTLDEAFETWNAIKIGLLKKPLGFLNVDGYFDALFAFTAHALAAGFISEAQAKIPKINEDSGKLLAELLGKHPAAAAV</sequence>
<name>A0A3S0VA44_9GAMM</name>
<keyword evidence="3" id="KW-0203">Cytokinin biosynthesis</keyword>
<dbReference type="EMBL" id="RZGR01000026">
    <property type="protein sequence ID" value="RUQ84494.1"/>
    <property type="molecule type" value="Genomic_DNA"/>
</dbReference>
<dbReference type="OrthoDB" id="9801098at2"/>
<dbReference type="PANTHER" id="PTHR31223:SF70">
    <property type="entry name" value="LOG FAMILY PROTEIN YJL055W"/>
    <property type="match status" value="1"/>
</dbReference>
<keyword evidence="3" id="KW-0378">Hydrolase</keyword>
<dbReference type="EC" id="3.2.2.n1" evidence="3"/>
<dbReference type="InterPro" id="IPR031100">
    <property type="entry name" value="LOG_fam"/>
</dbReference>
<proteinExistence type="inferred from homology"/>
<evidence type="ECO:0000313" key="4">
    <source>
        <dbReference type="EMBL" id="RUQ84494.1"/>
    </source>
</evidence>
<accession>A0A3S0VA44</accession>
<organism evidence="4 5">
    <name type="scientific">Legionella septentrionalis</name>
    <dbReference type="NCBI Taxonomy" id="2498109"/>
    <lineage>
        <taxon>Bacteria</taxon>
        <taxon>Pseudomonadati</taxon>
        <taxon>Pseudomonadota</taxon>
        <taxon>Gammaproteobacteria</taxon>
        <taxon>Legionellales</taxon>
        <taxon>Legionellaceae</taxon>
        <taxon>Legionella</taxon>
    </lineage>
</organism>
<dbReference type="InterPro" id="IPR005269">
    <property type="entry name" value="LOG"/>
</dbReference>
<keyword evidence="5" id="KW-1185">Reference proteome</keyword>
<dbReference type="GO" id="GO:0005829">
    <property type="term" value="C:cytosol"/>
    <property type="evidence" value="ECO:0007669"/>
    <property type="project" value="TreeGrafter"/>
</dbReference>
<reference evidence="4 5" key="1">
    <citation type="submission" date="2018-12" db="EMBL/GenBank/DDBJ databases">
        <title>Legionella sp,whole genome shotgun sequence.</title>
        <authorList>
            <person name="Wu H."/>
        </authorList>
    </citation>
    <scope>NUCLEOTIDE SEQUENCE [LARGE SCALE GENOMIC DNA]</scope>
    <source>
        <strain evidence="5">km714</strain>
    </source>
</reference>
<dbReference type="GO" id="GO:0009691">
    <property type="term" value="P:cytokinin biosynthetic process"/>
    <property type="evidence" value="ECO:0007669"/>
    <property type="project" value="UniProtKB-UniRule"/>
</dbReference>
<dbReference type="Proteomes" id="UP000288012">
    <property type="component" value="Unassembled WGS sequence"/>
</dbReference>
<dbReference type="Pfam" id="PF03641">
    <property type="entry name" value="Lysine_decarbox"/>
    <property type="match status" value="1"/>
</dbReference>
<dbReference type="SUPFAM" id="SSF102405">
    <property type="entry name" value="MCP/YpsA-like"/>
    <property type="match status" value="1"/>
</dbReference>
<dbReference type="NCBIfam" id="TIGR00730">
    <property type="entry name" value="Rossman fold protein, TIGR00730 family"/>
    <property type="match status" value="1"/>
</dbReference>
<comment type="catalytic activity">
    <reaction evidence="1">
        <text>AMP + H2O = D-ribose 5-phosphate + adenine</text>
        <dbReference type="Rhea" id="RHEA:20129"/>
        <dbReference type="ChEBI" id="CHEBI:15377"/>
        <dbReference type="ChEBI" id="CHEBI:16708"/>
        <dbReference type="ChEBI" id="CHEBI:78346"/>
        <dbReference type="ChEBI" id="CHEBI:456215"/>
        <dbReference type="EC" id="3.2.2.4"/>
    </reaction>
</comment>
<comment type="similarity">
    <text evidence="2 3">Belongs to the LOG family.</text>
</comment>
<dbReference type="PANTHER" id="PTHR31223">
    <property type="entry name" value="LOG FAMILY PROTEIN YJL055W"/>
    <property type="match status" value="1"/>
</dbReference>
<evidence type="ECO:0000313" key="5">
    <source>
        <dbReference type="Proteomes" id="UP000288012"/>
    </source>
</evidence>